<dbReference type="Proteomes" id="UP001305606">
    <property type="component" value="Chromosome"/>
</dbReference>
<organism evidence="2 3">
    <name type="scientific">Streptomyces luomodiensis</name>
    <dbReference type="NCBI Taxonomy" id="3026192"/>
    <lineage>
        <taxon>Bacteria</taxon>
        <taxon>Bacillati</taxon>
        <taxon>Actinomycetota</taxon>
        <taxon>Actinomycetes</taxon>
        <taxon>Kitasatosporales</taxon>
        <taxon>Streptomycetaceae</taxon>
        <taxon>Streptomyces</taxon>
    </lineage>
</organism>
<evidence type="ECO:0000313" key="2">
    <source>
        <dbReference type="EMBL" id="WNE93852.1"/>
    </source>
</evidence>
<name>A0ABY9UMQ8_9ACTN</name>
<feature type="compositionally biased region" description="Low complexity" evidence="1">
    <location>
        <begin position="273"/>
        <end position="286"/>
    </location>
</feature>
<dbReference type="EMBL" id="CP117522">
    <property type="protein sequence ID" value="WNE93852.1"/>
    <property type="molecule type" value="Genomic_DNA"/>
</dbReference>
<gene>
    <name evidence="2" type="ORF">PS467_00070</name>
</gene>
<proteinExistence type="predicted"/>
<sequence>MKIKIRFNNGEARIRYELPPEEVVESAAARLRPILLEQEDCFHMKALAALGYFCRTSPQDAEWIRAARTEWRTRVNPSTREETGYCVMVADTATGQDHDLDAHRLAMAWIYGDVVHHDPERRKEGDAFGLRDRFRAAVPLIAWAMVGTIELLNFIRALHEAGLLQLRQEVFDERVALKSTVWEETAKVFFAPAGAEPPSLASTPLPEGWLPLNKTTNLSLFQHSFGGQLLNTERSPSMTELPSPDESKPPARPPADGSTTSSLPGASRGPDQTRTPGRRTAATPAPSGTGQLRAGDA</sequence>
<dbReference type="RefSeq" id="WP_311033345.1">
    <property type="nucleotide sequence ID" value="NZ_CP117522.1"/>
</dbReference>
<feature type="region of interest" description="Disordered" evidence="1">
    <location>
        <begin position="230"/>
        <end position="297"/>
    </location>
</feature>
<protein>
    <submittedName>
        <fullName evidence="2">Uncharacterized protein</fullName>
    </submittedName>
</protein>
<keyword evidence="3" id="KW-1185">Reference proteome</keyword>
<evidence type="ECO:0000256" key="1">
    <source>
        <dbReference type="SAM" id="MobiDB-lite"/>
    </source>
</evidence>
<feature type="compositionally biased region" description="Polar residues" evidence="1">
    <location>
        <begin position="230"/>
        <end position="240"/>
    </location>
</feature>
<accession>A0ABY9UMQ8</accession>
<evidence type="ECO:0000313" key="3">
    <source>
        <dbReference type="Proteomes" id="UP001305606"/>
    </source>
</evidence>
<reference evidence="2 3" key="1">
    <citation type="submission" date="2023-02" db="EMBL/GenBank/DDBJ databases">
        <title>Streptomyces sp. SCA4-21 with antifungal activity against Fusarium oxysporum f. sp. cubense, Streptomyces sp. SCA2-17 with antifungal activity against Fusarium oxysporum f. sp. cubense.</title>
        <authorList>
            <person name="Qi D."/>
        </authorList>
    </citation>
    <scope>NUCLEOTIDE SEQUENCE [LARGE SCALE GENOMIC DNA]</scope>
    <source>
        <strain evidence="2 3">SCA4-21</strain>
    </source>
</reference>